<organism evidence="1 2">
    <name type="scientific">Mucilaginibacter dorajii</name>
    <dbReference type="NCBI Taxonomy" id="692994"/>
    <lineage>
        <taxon>Bacteria</taxon>
        <taxon>Pseudomonadati</taxon>
        <taxon>Bacteroidota</taxon>
        <taxon>Sphingobacteriia</taxon>
        <taxon>Sphingobacteriales</taxon>
        <taxon>Sphingobacteriaceae</taxon>
        <taxon>Mucilaginibacter</taxon>
    </lineage>
</organism>
<name>A0ABP7PD52_9SPHI</name>
<dbReference type="PANTHER" id="PTHR31270">
    <property type="entry name" value="GLUTAMINYL-PEPTIDE CYCLOTRANSFERASE"/>
    <property type="match status" value="1"/>
</dbReference>
<dbReference type="EMBL" id="BAAAZC010000007">
    <property type="protein sequence ID" value="GAA3963698.1"/>
    <property type="molecule type" value="Genomic_DNA"/>
</dbReference>
<dbReference type="Proteomes" id="UP001500742">
    <property type="component" value="Unassembled WGS sequence"/>
</dbReference>
<protein>
    <submittedName>
        <fullName evidence="1">Glutaminyl-peptide cyclotransferase</fullName>
    </submittedName>
</protein>
<evidence type="ECO:0000313" key="2">
    <source>
        <dbReference type="Proteomes" id="UP001500742"/>
    </source>
</evidence>
<comment type="caution">
    <text evidence="1">The sequence shown here is derived from an EMBL/GenBank/DDBJ whole genome shotgun (WGS) entry which is preliminary data.</text>
</comment>
<evidence type="ECO:0000313" key="1">
    <source>
        <dbReference type="EMBL" id="GAA3963698.1"/>
    </source>
</evidence>
<accession>A0ABP7PD52</accession>
<dbReference type="Gene3D" id="2.130.10.10">
    <property type="entry name" value="YVTN repeat-like/Quinoprotein amine dehydrogenase"/>
    <property type="match status" value="1"/>
</dbReference>
<dbReference type="PANTHER" id="PTHR31270:SF1">
    <property type="entry name" value="GLUTAMINYL-PEPTIDE CYCLOTRANSFERASE"/>
    <property type="match status" value="1"/>
</dbReference>
<sequence>MRFGRQELKLTMNNKIKIFFAAGLLLAFGCNGCKQKTTAGAADYTISPEAGTTYKAGDVVKIKVALPADAKPDSVVYMMESTRIGSSKDTAGISLNTDTVPLGIKILMAKVYEGGKSQDVTTNILLLAGKAPEEYTYKVEKTFPHDTSAYTEGLQYIDGVLYESTGEPGHSTIRKVDLQTGKVLVQTKLEDKYFGEGLSVIGDKVVQMTYREKTGFVYDKNTLKLLKTFPNNVGVEGWGMCFDGKKLYLDDSTNRIWFLDKDTYQQTGYIDVCDDKKQIDSVNELEYIDGKLYANVYQTDDILVINPKTGAVEQRIDMKNLYPESERPAGRDWGNNVLNGIAYDAATKRIFVTGKKWPKMYQVKFSPLIP</sequence>
<dbReference type="InterPro" id="IPR007788">
    <property type="entry name" value="QCT"/>
</dbReference>
<dbReference type="Pfam" id="PF05096">
    <property type="entry name" value="Glu_cyclase_2"/>
    <property type="match status" value="1"/>
</dbReference>
<dbReference type="InterPro" id="IPR015943">
    <property type="entry name" value="WD40/YVTN_repeat-like_dom_sf"/>
</dbReference>
<keyword evidence="2" id="KW-1185">Reference proteome</keyword>
<dbReference type="PROSITE" id="PS51257">
    <property type="entry name" value="PROKAR_LIPOPROTEIN"/>
    <property type="match status" value="1"/>
</dbReference>
<proteinExistence type="predicted"/>
<reference evidence="2" key="1">
    <citation type="journal article" date="2019" name="Int. J. Syst. Evol. Microbiol.">
        <title>The Global Catalogue of Microorganisms (GCM) 10K type strain sequencing project: providing services to taxonomists for standard genome sequencing and annotation.</title>
        <authorList>
            <consortium name="The Broad Institute Genomics Platform"/>
            <consortium name="The Broad Institute Genome Sequencing Center for Infectious Disease"/>
            <person name="Wu L."/>
            <person name="Ma J."/>
        </authorList>
    </citation>
    <scope>NUCLEOTIDE SEQUENCE [LARGE SCALE GENOMIC DNA]</scope>
    <source>
        <strain evidence="2">JCM 16601</strain>
    </source>
</reference>
<dbReference type="SUPFAM" id="SSF63825">
    <property type="entry name" value="YWTD domain"/>
    <property type="match status" value="1"/>
</dbReference>
<gene>
    <name evidence="1" type="ORF">GCM10022210_09880</name>
</gene>